<organism evidence="7 8">
    <name type="scientific">Phytophthora boehmeriae</name>
    <dbReference type="NCBI Taxonomy" id="109152"/>
    <lineage>
        <taxon>Eukaryota</taxon>
        <taxon>Sar</taxon>
        <taxon>Stramenopiles</taxon>
        <taxon>Oomycota</taxon>
        <taxon>Peronosporomycetes</taxon>
        <taxon>Peronosporales</taxon>
        <taxon>Peronosporaceae</taxon>
        <taxon>Phytophthora</taxon>
    </lineage>
</organism>
<dbReference type="GO" id="GO:0005576">
    <property type="term" value="C:extracellular region"/>
    <property type="evidence" value="ECO:0007669"/>
    <property type="project" value="TreeGrafter"/>
</dbReference>
<keyword evidence="5" id="KW-0732">Signal</keyword>
<dbReference type="PANTHER" id="PTHR10913">
    <property type="entry name" value="FOLLISTATIN-RELATED"/>
    <property type="match status" value="1"/>
</dbReference>
<reference evidence="7" key="1">
    <citation type="submission" date="2021-02" db="EMBL/GenBank/DDBJ databases">
        <authorList>
            <person name="Palmer J.M."/>
        </authorList>
    </citation>
    <scope>NUCLEOTIDE SEQUENCE</scope>
    <source>
        <strain evidence="7">SCRP23</strain>
    </source>
</reference>
<gene>
    <name evidence="7" type="ORF">PHYBOEH_008821</name>
</gene>
<keyword evidence="2" id="KW-0722">Serine protease inhibitor</keyword>
<dbReference type="PANTHER" id="PTHR10913:SF45">
    <property type="entry name" value="FOLLISTATIN, ISOFORM A-RELATED"/>
    <property type="match status" value="1"/>
</dbReference>
<comment type="caution">
    <text evidence="7">The sequence shown here is derived from an EMBL/GenBank/DDBJ whole genome shotgun (WGS) entry which is preliminary data.</text>
</comment>
<proteinExistence type="predicted"/>
<feature type="domain" description="Kazal-like" evidence="6">
    <location>
        <begin position="17"/>
        <end position="68"/>
    </location>
</feature>
<dbReference type="OrthoDB" id="343609at2759"/>
<dbReference type="Pfam" id="PF07648">
    <property type="entry name" value="Kazal_2"/>
    <property type="match status" value="3"/>
</dbReference>
<accession>A0A8T1X6F0</accession>
<evidence type="ECO:0000256" key="3">
    <source>
        <dbReference type="ARBA" id="ARBA00023157"/>
    </source>
</evidence>
<name>A0A8T1X6F0_9STRA</name>
<dbReference type="CDD" id="cd00104">
    <property type="entry name" value="KAZAL_FS"/>
    <property type="match status" value="3"/>
</dbReference>
<protein>
    <recommendedName>
        <fullName evidence="6">Kazal-like domain-containing protein</fullName>
    </recommendedName>
</protein>
<evidence type="ECO:0000256" key="2">
    <source>
        <dbReference type="ARBA" id="ARBA00022900"/>
    </source>
</evidence>
<dbReference type="AlphaFoldDB" id="A0A8T1X6F0"/>
<keyword evidence="3" id="KW-1015">Disulfide bond</keyword>
<dbReference type="InterPro" id="IPR050653">
    <property type="entry name" value="Prot_Inhib_GrowthFact_Antg"/>
</dbReference>
<dbReference type="EMBL" id="JAGDFL010000053">
    <property type="protein sequence ID" value="KAG7399449.1"/>
    <property type="molecule type" value="Genomic_DNA"/>
</dbReference>
<dbReference type="SMART" id="SM00280">
    <property type="entry name" value="KAZAL"/>
    <property type="match status" value="3"/>
</dbReference>
<feature type="chain" id="PRO_5035821279" description="Kazal-like domain-containing protein" evidence="5">
    <location>
        <begin position="20"/>
        <end position="179"/>
    </location>
</feature>
<dbReference type="InterPro" id="IPR002350">
    <property type="entry name" value="Kazal_dom"/>
</dbReference>
<evidence type="ECO:0000256" key="1">
    <source>
        <dbReference type="ARBA" id="ARBA00022690"/>
    </source>
</evidence>
<dbReference type="Proteomes" id="UP000693981">
    <property type="component" value="Unassembled WGS sequence"/>
</dbReference>
<evidence type="ECO:0000313" key="8">
    <source>
        <dbReference type="Proteomes" id="UP000693981"/>
    </source>
</evidence>
<evidence type="ECO:0000256" key="4">
    <source>
        <dbReference type="SAM" id="MobiDB-lite"/>
    </source>
</evidence>
<feature type="region of interest" description="Disordered" evidence="4">
    <location>
        <begin position="118"/>
        <end position="144"/>
    </location>
</feature>
<feature type="compositionally biased region" description="Low complexity" evidence="4">
    <location>
        <begin position="121"/>
        <end position="139"/>
    </location>
</feature>
<evidence type="ECO:0000259" key="6">
    <source>
        <dbReference type="PROSITE" id="PS51465"/>
    </source>
</evidence>
<keyword evidence="1" id="KW-0646">Protease inhibitor</keyword>
<evidence type="ECO:0000256" key="5">
    <source>
        <dbReference type="SAM" id="SignalP"/>
    </source>
</evidence>
<evidence type="ECO:0000313" key="7">
    <source>
        <dbReference type="EMBL" id="KAG7399449.1"/>
    </source>
</evidence>
<feature type="domain" description="Kazal-like" evidence="6">
    <location>
        <begin position="140"/>
        <end position="179"/>
    </location>
</feature>
<dbReference type="PROSITE" id="PS51465">
    <property type="entry name" value="KAZAL_2"/>
    <property type="match status" value="2"/>
</dbReference>
<sequence>MKLIICAVVAAVVAQCATANSCAHDCSDVKEPVCGSDGVTYSNECKLSFEACKDMSGVTKVSDGECPTTGNSAPSPDTGNDDCSFACLHVYDPVYDDNGNMYSNECEMRRAQCKNKDKTVSSSSSSSSSSPTPSSTPSTETGNSDCSFACFDVYRPVTDEDGKTYSNECYMRRAKCKNN</sequence>
<feature type="signal peptide" evidence="5">
    <location>
        <begin position="1"/>
        <end position="19"/>
    </location>
</feature>
<keyword evidence="8" id="KW-1185">Reference proteome</keyword>